<dbReference type="PROSITE" id="PS50983">
    <property type="entry name" value="FE_B12_PBP"/>
    <property type="match status" value="1"/>
</dbReference>
<gene>
    <name evidence="7" type="ORF">NB640_00095</name>
</gene>
<accession>A0A9E9LWR7</accession>
<dbReference type="AlphaFoldDB" id="A0A9E9LWR7"/>
<evidence type="ECO:0000256" key="3">
    <source>
        <dbReference type="ARBA" id="ARBA00022448"/>
    </source>
</evidence>
<evidence type="ECO:0000259" key="6">
    <source>
        <dbReference type="PROSITE" id="PS50983"/>
    </source>
</evidence>
<dbReference type="Proteomes" id="UP001156215">
    <property type="component" value="Chromosome"/>
</dbReference>
<dbReference type="CDD" id="cd01140">
    <property type="entry name" value="FatB"/>
    <property type="match status" value="1"/>
</dbReference>
<evidence type="ECO:0000256" key="2">
    <source>
        <dbReference type="ARBA" id="ARBA00008814"/>
    </source>
</evidence>
<keyword evidence="4" id="KW-0406">Ion transport</keyword>
<dbReference type="EMBL" id="CP098242">
    <property type="protein sequence ID" value="WAW10112.1"/>
    <property type="molecule type" value="Genomic_DNA"/>
</dbReference>
<dbReference type="InterPro" id="IPR002491">
    <property type="entry name" value="ABC_transptr_periplasmic_BD"/>
</dbReference>
<dbReference type="InterPro" id="IPR033870">
    <property type="entry name" value="FatB"/>
</dbReference>
<dbReference type="SUPFAM" id="SSF53807">
    <property type="entry name" value="Helical backbone' metal receptor"/>
    <property type="match status" value="1"/>
</dbReference>
<dbReference type="RefSeq" id="WP_269309111.1">
    <property type="nucleotide sequence ID" value="NZ_CP098242.1"/>
</dbReference>
<dbReference type="Gene3D" id="3.40.50.1980">
    <property type="entry name" value="Nitrogenase molybdenum iron protein domain"/>
    <property type="match status" value="2"/>
</dbReference>
<dbReference type="Pfam" id="PF01497">
    <property type="entry name" value="Peripla_BP_2"/>
    <property type="match status" value="1"/>
</dbReference>
<dbReference type="GO" id="GO:1901678">
    <property type="term" value="P:iron coordination entity transport"/>
    <property type="evidence" value="ECO:0007669"/>
    <property type="project" value="UniProtKB-ARBA"/>
</dbReference>
<keyword evidence="4" id="KW-0410">Iron transport</keyword>
<comment type="similarity">
    <text evidence="2">Belongs to the bacterial solute-binding protein 8 family.</text>
</comment>
<evidence type="ECO:0000256" key="4">
    <source>
        <dbReference type="ARBA" id="ARBA00022496"/>
    </source>
</evidence>
<keyword evidence="5" id="KW-0732">Signal</keyword>
<name>A0A9E9LWR7_9BURK</name>
<evidence type="ECO:0000313" key="7">
    <source>
        <dbReference type="EMBL" id="WAW10112.1"/>
    </source>
</evidence>
<keyword evidence="8" id="KW-1185">Reference proteome</keyword>
<dbReference type="GO" id="GO:0030288">
    <property type="term" value="C:outer membrane-bounded periplasmic space"/>
    <property type="evidence" value="ECO:0007669"/>
    <property type="project" value="TreeGrafter"/>
</dbReference>
<reference evidence="7" key="1">
    <citation type="journal article" date="2022" name="Front. Microbiol.">
        <title>New perspectives on an old grouping: The genomic and phenotypic variability of Oxalobacter formigenes and the implications for calcium oxalate stone prevention.</title>
        <authorList>
            <person name="Chmiel J.A."/>
            <person name="Carr C."/>
            <person name="Stuivenberg G.A."/>
            <person name="Venema R."/>
            <person name="Chanyi R.M."/>
            <person name="Al K.F."/>
            <person name="Giguere D."/>
            <person name="Say H."/>
            <person name="Akouris P.P."/>
            <person name="Dominguez Romero S.A."/>
            <person name="Kwong A."/>
            <person name="Tai V."/>
            <person name="Koval S.F."/>
            <person name="Razvi H."/>
            <person name="Bjazevic J."/>
            <person name="Burton J.P."/>
        </authorList>
    </citation>
    <scope>NUCLEOTIDE SEQUENCE</scope>
    <source>
        <strain evidence="7">WoOx3</strain>
    </source>
</reference>
<keyword evidence="3" id="KW-0813">Transport</keyword>
<dbReference type="InterPro" id="IPR051313">
    <property type="entry name" value="Bact_iron-sidero_bind"/>
</dbReference>
<dbReference type="KEGG" id="ovb:NB640_00095"/>
<feature type="domain" description="Fe/B12 periplasmic-binding" evidence="6">
    <location>
        <begin position="72"/>
        <end position="333"/>
    </location>
</feature>
<sequence>MIIICIDNSFLYYRFPTPLMQQISPLFFRSFPRRAKAALVASVLCSMALLAGCKPSDKPAAAVPANGTIPKTVVVFDLASLDTLKALDVEITGVPAFTYPPALADYSSDRYEKVGSLFEPDYEAVNALAPDLIIVGGRSSPKYADLAKIAPTIDLPVDIKHFKSSVFANIRTLAQRFGKVTQAEAKIQALEKSIAELKTKTADKGKGLLILTTGGRISAYGSGSRFGVIHDEYGVSAAAPGISEGNHGQPVSFEFIRQVDPDWLFVVDRDAAIGKKGVSAKQLLDNELIRNTRAWKRNQVVYLDPAGWYLIGGGLGAMQKNVNDLLETFEAKR</sequence>
<comment type="subcellular location">
    <subcellularLocation>
        <location evidence="1">Cell envelope</location>
    </subcellularLocation>
</comment>
<protein>
    <submittedName>
        <fullName evidence="7">Siderophore ABC transporter substrate-binding protein</fullName>
    </submittedName>
</protein>
<dbReference type="PANTHER" id="PTHR30532">
    <property type="entry name" value="IRON III DICITRATE-BINDING PERIPLASMIC PROTEIN"/>
    <property type="match status" value="1"/>
</dbReference>
<proteinExistence type="inferred from homology"/>
<evidence type="ECO:0000313" key="8">
    <source>
        <dbReference type="Proteomes" id="UP001156215"/>
    </source>
</evidence>
<evidence type="ECO:0000256" key="1">
    <source>
        <dbReference type="ARBA" id="ARBA00004196"/>
    </source>
</evidence>
<evidence type="ECO:0000256" key="5">
    <source>
        <dbReference type="ARBA" id="ARBA00022729"/>
    </source>
</evidence>
<keyword evidence="4" id="KW-0408">Iron</keyword>
<organism evidence="7 8">
    <name type="scientific">Oxalobacter vibrioformis</name>
    <dbReference type="NCBI Taxonomy" id="933080"/>
    <lineage>
        <taxon>Bacteria</taxon>
        <taxon>Pseudomonadati</taxon>
        <taxon>Pseudomonadota</taxon>
        <taxon>Betaproteobacteria</taxon>
        <taxon>Burkholderiales</taxon>
        <taxon>Oxalobacteraceae</taxon>
        <taxon>Oxalobacter</taxon>
    </lineage>
</organism>
<dbReference type="PANTHER" id="PTHR30532:SF28">
    <property type="entry name" value="PETROBACTIN-BINDING PROTEIN YCLQ"/>
    <property type="match status" value="1"/>
</dbReference>